<keyword evidence="6" id="KW-0288">FMN</keyword>
<protein>
    <recommendedName>
        <fullName evidence="8">Flavodoxin-like domain-containing protein</fullName>
    </recommendedName>
</protein>
<feature type="domain" description="Flavodoxin-like" evidence="8">
    <location>
        <begin position="8"/>
        <end position="142"/>
    </location>
</feature>
<comment type="cofactor">
    <cofactor evidence="1">
        <name>FMN</name>
        <dbReference type="ChEBI" id="CHEBI:58210"/>
    </cofactor>
</comment>
<name>A0ABX2ZDM9_PAEPO</name>
<dbReference type="Proteomes" id="UP000094974">
    <property type="component" value="Unassembled WGS sequence"/>
</dbReference>
<keyword evidence="7" id="KW-0249">Electron transport</keyword>
<keyword evidence="5" id="KW-0285">Flavoprotein</keyword>
<dbReference type="PANTHER" id="PTHR42809">
    <property type="entry name" value="FLAVODOXIN 2"/>
    <property type="match status" value="1"/>
</dbReference>
<comment type="similarity">
    <text evidence="3">Belongs to the flavodoxin family.</text>
</comment>
<evidence type="ECO:0000256" key="1">
    <source>
        <dbReference type="ARBA" id="ARBA00001917"/>
    </source>
</evidence>
<reference evidence="10" key="1">
    <citation type="submission" date="2016-05" db="EMBL/GenBank/DDBJ databases">
        <title>Whole genome shotgun sequencing of cultured foodborne pathogen.</title>
        <authorList>
            <person name="Zheng J."/>
            <person name="Timme R."/>
            <person name="Allard M."/>
            <person name="Strain E."/>
            <person name="Luo Y."/>
            <person name="Brown E."/>
        </authorList>
    </citation>
    <scope>NUCLEOTIDE SEQUENCE [LARGE SCALE GENOMIC DNA]</scope>
    <source>
        <strain evidence="10">CFSAN034343</strain>
    </source>
</reference>
<keyword evidence="10" id="KW-1185">Reference proteome</keyword>
<dbReference type="EMBL" id="LYND01000126">
    <property type="protein sequence ID" value="ODA09120.1"/>
    <property type="molecule type" value="Genomic_DNA"/>
</dbReference>
<evidence type="ECO:0000256" key="5">
    <source>
        <dbReference type="ARBA" id="ARBA00022630"/>
    </source>
</evidence>
<evidence type="ECO:0000256" key="4">
    <source>
        <dbReference type="ARBA" id="ARBA00022448"/>
    </source>
</evidence>
<evidence type="ECO:0000256" key="6">
    <source>
        <dbReference type="ARBA" id="ARBA00022643"/>
    </source>
</evidence>
<organism evidence="9 10">
    <name type="scientific">Paenibacillus polymyxa</name>
    <name type="common">Bacillus polymyxa</name>
    <dbReference type="NCBI Taxonomy" id="1406"/>
    <lineage>
        <taxon>Bacteria</taxon>
        <taxon>Bacillati</taxon>
        <taxon>Bacillota</taxon>
        <taxon>Bacilli</taxon>
        <taxon>Bacillales</taxon>
        <taxon>Paenibacillaceae</taxon>
        <taxon>Paenibacillus</taxon>
    </lineage>
</organism>
<evidence type="ECO:0000259" key="8">
    <source>
        <dbReference type="PROSITE" id="PS50902"/>
    </source>
</evidence>
<dbReference type="SUPFAM" id="SSF52218">
    <property type="entry name" value="Flavoproteins"/>
    <property type="match status" value="1"/>
</dbReference>
<dbReference type="InterPro" id="IPR008254">
    <property type="entry name" value="Flavodoxin/NO_synth"/>
</dbReference>
<dbReference type="Gene3D" id="3.40.50.360">
    <property type="match status" value="1"/>
</dbReference>
<accession>A0ABX2ZDM9</accession>
<dbReference type="InterPro" id="IPR050619">
    <property type="entry name" value="Flavodoxin"/>
</dbReference>
<evidence type="ECO:0000256" key="3">
    <source>
        <dbReference type="ARBA" id="ARBA00005267"/>
    </source>
</evidence>
<keyword evidence="4" id="KW-0813">Transport</keyword>
<evidence type="ECO:0000313" key="10">
    <source>
        <dbReference type="Proteomes" id="UP000094974"/>
    </source>
</evidence>
<evidence type="ECO:0000313" key="9">
    <source>
        <dbReference type="EMBL" id="ODA09120.1"/>
    </source>
</evidence>
<dbReference type="PANTHER" id="PTHR42809:SF1">
    <property type="entry name" value="FLAVODOXIN 1"/>
    <property type="match status" value="1"/>
</dbReference>
<comment type="function">
    <text evidence="2">Low-potential electron donor to a number of redox enzymes.</text>
</comment>
<sequence length="142" mass="16280">MDLTSNNKAIYYYSMSGNTKALVKLADTHGYDIYNMATIHPDDLDFKNYSMLLIGTSTVGRGVPHKYFKDIYEKLVTLNNRKIGLFGSGNSIYDVYCGALDIIEELLIEKNSILFKFRFESYPTEKVIIDFNSLIHLKIVEE</sequence>
<dbReference type="InterPro" id="IPR029039">
    <property type="entry name" value="Flavoprotein-like_sf"/>
</dbReference>
<proteinExistence type="inferred from homology"/>
<dbReference type="Pfam" id="PF00258">
    <property type="entry name" value="Flavodoxin_1"/>
    <property type="match status" value="1"/>
</dbReference>
<evidence type="ECO:0000256" key="7">
    <source>
        <dbReference type="ARBA" id="ARBA00022982"/>
    </source>
</evidence>
<gene>
    <name evidence="9" type="ORF">A7312_27260</name>
</gene>
<evidence type="ECO:0000256" key="2">
    <source>
        <dbReference type="ARBA" id="ARBA00003297"/>
    </source>
</evidence>
<dbReference type="PROSITE" id="PS50902">
    <property type="entry name" value="FLAVODOXIN_LIKE"/>
    <property type="match status" value="1"/>
</dbReference>
<comment type="caution">
    <text evidence="9">The sequence shown here is derived from an EMBL/GenBank/DDBJ whole genome shotgun (WGS) entry which is preliminary data.</text>
</comment>